<dbReference type="EMBL" id="KI964121">
    <property type="protein sequence ID" value="EUC41080.1"/>
    <property type="molecule type" value="Genomic_DNA"/>
</dbReference>
<dbReference type="OrthoDB" id="2130169at2759"/>
<reference evidence="1 2" key="1">
    <citation type="journal article" date="2013" name="PLoS Genet.">
        <title>Comparative genome structure, secondary metabolite, and effector coding capacity across Cochliobolus pathogens.</title>
        <authorList>
            <person name="Condon B.J."/>
            <person name="Leng Y."/>
            <person name="Wu D."/>
            <person name="Bushley K.E."/>
            <person name="Ohm R.A."/>
            <person name="Otillar R."/>
            <person name="Martin J."/>
            <person name="Schackwitz W."/>
            <person name="Grimwood J."/>
            <person name="MohdZainudin N."/>
            <person name="Xue C."/>
            <person name="Wang R."/>
            <person name="Manning V.A."/>
            <person name="Dhillon B."/>
            <person name="Tu Z.J."/>
            <person name="Steffenson B.J."/>
            <person name="Salamov A."/>
            <person name="Sun H."/>
            <person name="Lowry S."/>
            <person name="LaButti K."/>
            <person name="Han J."/>
            <person name="Copeland A."/>
            <person name="Lindquist E."/>
            <person name="Barry K."/>
            <person name="Schmutz J."/>
            <person name="Baker S.E."/>
            <person name="Ciuffetti L.M."/>
            <person name="Grigoriev I.V."/>
            <person name="Zhong S."/>
            <person name="Turgeon B.G."/>
        </authorList>
    </citation>
    <scope>NUCLEOTIDE SEQUENCE [LARGE SCALE GENOMIC DNA]</scope>
    <source>
        <strain evidence="1 2">ATCC 44560</strain>
    </source>
</reference>
<evidence type="ECO:0000313" key="1">
    <source>
        <dbReference type="EMBL" id="EUC41080.1"/>
    </source>
</evidence>
<dbReference type="GeneID" id="19118984"/>
<organism evidence="1 2">
    <name type="scientific">Bipolaris oryzae ATCC 44560</name>
    <dbReference type="NCBI Taxonomy" id="930090"/>
    <lineage>
        <taxon>Eukaryota</taxon>
        <taxon>Fungi</taxon>
        <taxon>Dikarya</taxon>
        <taxon>Ascomycota</taxon>
        <taxon>Pezizomycotina</taxon>
        <taxon>Dothideomycetes</taxon>
        <taxon>Pleosporomycetidae</taxon>
        <taxon>Pleosporales</taxon>
        <taxon>Pleosporineae</taxon>
        <taxon>Pleosporaceae</taxon>
        <taxon>Bipolaris</taxon>
    </lineage>
</organism>
<dbReference type="KEGG" id="bor:COCMIDRAFT_107111"/>
<accession>W6YU37</accession>
<dbReference type="HOGENOM" id="CLU_037227_0_0_1"/>
<protein>
    <recommendedName>
        <fullName evidence="3">Transcription factor domain-containing protein</fullName>
    </recommendedName>
</protein>
<dbReference type="PANTHER" id="PTHR37540:SF5">
    <property type="entry name" value="TRANSCRIPTION FACTOR DOMAIN-CONTAINING PROTEIN"/>
    <property type="match status" value="1"/>
</dbReference>
<proteinExistence type="predicted"/>
<dbReference type="Proteomes" id="UP000054032">
    <property type="component" value="Unassembled WGS sequence"/>
</dbReference>
<dbReference type="PANTHER" id="PTHR37540">
    <property type="entry name" value="TRANSCRIPTION FACTOR (ACR-2), PUTATIVE-RELATED-RELATED"/>
    <property type="match status" value="1"/>
</dbReference>
<dbReference type="RefSeq" id="XP_007692406.1">
    <property type="nucleotide sequence ID" value="XM_007694216.1"/>
</dbReference>
<sequence length="499" mass="56387">MFEFVTVLHPNDFRERKRQATLRQHAIRKGLERSKAARVERQGGFITVDFDSKTCEPTTRPHELVNVLAKSPSVGLLDPFNTLCSCPERLRQLMRHPSARQAGEPIFCLENSGKGFFQGVESIFREALIEPALFHALSLVLSFAESNHVRNVEVLSHLCDLLSILRLDTQDSGWTPKVSTLTAMLLLVGYECRIDDDDDNAHSSVIMTHMDGVQRVMKLCIEHGIVLNKEIQRALFWQDVISCLLAGSPRFLSHTDFENYRVARHIRFQREPNIPPGFLPHIAPWPEGFSTVVQDLNTLCELVDIDCDDERESLGIFPINDDQANLESRIVDLLSDLRRGLSDYDPVYEACIFAVYLCTYKLSTSIWGSCYIPERCVDQILRCIGEAAHSVHSAATSELIFWLMIVCGGLSERSCVRAQIKGLMYNGLHSCFGGFMRDWQASKKILKRYIWSTYAMESKLARFWGELHGKAVGGSVEEGTGRITSETCISQGFLKGHPR</sequence>
<evidence type="ECO:0000313" key="2">
    <source>
        <dbReference type="Proteomes" id="UP000054032"/>
    </source>
</evidence>
<dbReference type="eggNOG" id="ENOG502SJ3X">
    <property type="taxonomic scope" value="Eukaryota"/>
</dbReference>
<name>W6YU37_COCMI</name>
<dbReference type="AlphaFoldDB" id="W6YU37"/>
<evidence type="ECO:0008006" key="3">
    <source>
        <dbReference type="Google" id="ProtNLM"/>
    </source>
</evidence>
<gene>
    <name evidence="1" type="ORF">COCMIDRAFT_107111</name>
</gene>
<keyword evidence="2" id="KW-1185">Reference proteome</keyword>